<dbReference type="Proteomes" id="UP000004995">
    <property type="component" value="Unassembled WGS sequence"/>
</dbReference>
<dbReference type="InParanoid" id="K3Z204"/>
<protein>
    <submittedName>
        <fullName evidence="1">Uncharacterized protein</fullName>
    </submittedName>
</protein>
<dbReference type="Gramene" id="KQL31122">
    <property type="protein sequence ID" value="KQL31122"/>
    <property type="gene ID" value="SETIT_020572mg"/>
</dbReference>
<dbReference type="AlphaFoldDB" id="K3Z204"/>
<dbReference type="HOGENOM" id="CLU_3300281_0_0_1"/>
<reference evidence="2" key="1">
    <citation type="journal article" date="2012" name="Nat. Biotechnol.">
        <title>Reference genome sequence of the model plant Setaria.</title>
        <authorList>
            <person name="Bennetzen J.L."/>
            <person name="Schmutz J."/>
            <person name="Wang H."/>
            <person name="Percifield R."/>
            <person name="Hawkins J."/>
            <person name="Pontaroli A.C."/>
            <person name="Estep M."/>
            <person name="Feng L."/>
            <person name="Vaughn J.N."/>
            <person name="Grimwood J."/>
            <person name="Jenkins J."/>
            <person name="Barry K."/>
            <person name="Lindquist E."/>
            <person name="Hellsten U."/>
            <person name="Deshpande S."/>
            <person name="Wang X."/>
            <person name="Wu X."/>
            <person name="Mitros T."/>
            <person name="Triplett J."/>
            <person name="Yang X."/>
            <person name="Ye C.Y."/>
            <person name="Mauro-Herrera M."/>
            <person name="Wang L."/>
            <person name="Li P."/>
            <person name="Sharma M."/>
            <person name="Sharma R."/>
            <person name="Ronald P.C."/>
            <person name="Panaud O."/>
            <person name="Kellogg E.A."/>
            <person name="Brutnell T.P."/>
            <person name="Doust A.N."/>
            <person name="Tuskan G.A."/>
            <person name="Rokhsar D."/>
            <person name="Devos K.M."/>
        </authorList>
    </citation>
    <scope>NUCLEOTIDE SEQUENCE [LARGE SCALE GENOMIC DNA]</scope>
    <source>
        <strain evidence="2">cv. Yugu1</strain>
    </source>
</reference>
<proteinExistence type="predicted"/>
<reference evidence="1" key="2">
    <citation type="submission" date="2018-08" db="UniProtKB">
        <authorList>
            <consortium name="EnsemblPlants"/>
        </authorList>
    </citation>
    <scope>IDENTIFICATION</scope>
    <source>
        <strain evidence="1">Yugu1</strain>
    </source>
</reference>
<organism evidence="1 2">
    <name type="scientific">Setaria italica</name>
    <name type="common">Foxtail millet</name>
    <name type="synonym">Panicum italicum</name>
    <dbReference type="NCBI Taxonomy" id="4555"/>
    <lineage>
        <taxon>Eukaryota</taxon>
        <taxon>Viridiplantae</taxon>
        <taxon>Streptophyta</taxon>
        <taxon>Embryophyta</taxon>
        <taxon>Tracheophyta</taxon>
        <taxon>Spermatophyta</taxon>
        <taxon>Magnoliopsida</taxon>
        <taxon>Liliopsida</taxon>
        <taxon>Poales</taxon>
        <taxon>Poaceae</taxon>
        <taxon>PACMAD clade</taxon>
        <taxon>Panicoideae</taxon>
        <taxon>Panicodae</taxon>
        <taxon>Paniceae</taxon>
        <taxon>Cenchrinae</taxon>
        <taxon>Setaria</taxon>
    </lineage>
</organism>
<name>K3Z204_SETIT</name>
<accession>K3Z204</accession>
<evidence type="ECO:0000313" key="2">
    <source>
        <dbReference type="Proteomes" id="UP000004995"/>
    </source>
</evidence>
<keyword evidence="2" id="KW-1185">Reference proteome</keyword>
<dbReference type="EMBL" id="AGNK02000512">
    <property type="status" value="NOT_ANNOTATED_CDS"/>
    <property type="molecule type" value="Genomic_DNA"/>
</dbReference>
<evidence type="ECO:0000313" key="1">
    <source>
        <dbReference type="EnsemblPlants" id="KQL31122"/>
    </source>
</evidence>
<dbReference type="EnsemblPlants" id="KQL31122">
    <property type="protein sequence ID" value="KQL31122"/>
    <property type="gene ID" value="SETIT_020572mg"/>
</dbReference>
<sequence length="40" mass="4532">MDYGLFSLTRERAVPHPKVQPILFFPEVQVQVQCSAGFVP</sequence>